<dbReference type="AlphaFoldDB" id="A0A1G2HS41"/>
<sequence length="223" mass="24249">MRQCDFDEAKRIFAKTGAIITGDHFVYAKKPDGWYHGYDYVNKDAVYPFVSDVKRLCQIIAIHFANKGIQTVVGPTVGGVILSQRITDCLIGIDGHSPTNIFSVFADEVNGERVIKRGYGAYVKGKRCLIPEDIINSGKTVMQTSKAVLEAGGEVVAVAALCNRSGGKVTAGTLGVPELASLLDLDMQMFKEDECPICKERGIESVRTDLGKGLEFLARKKAT</sequence>
<reference evidence="2 3" key="1">
    <citation type="journal article" date="2016" name="Nat. Commun.">
        <title>Thousands of microbial genomes shed light on interconnected biogeochemical processes in an aquifer system.</title>
        <authorList>
            <person name="Anantharaman K."/>
            <person name="Brown C.T."/>
            <person name="Hug L.A."/>
            <person name="Sharon I."/>
            <person name="Castelle C.J."/>
            <person name="Probst A.J."/>
            <person name="Thomas B.C."/>
            <person name="Singh A."/>
            <person name="Wilkins M.J."/>
            <person name="Karaoz U."/>
            <person name="Brodie E.L."/>
            <person name="Williams K.H."/>
            <person name="Hubbard S.S."/>
            <person name="Banfield J.F."/>
        </authorList>
    </citation>
    <scope>NUCLEOTIDE SEQUENCE [LARGE SCALE GENOMIC DNA]</scope>
</reference>
<dbReference type="Proteomes" id="UP000178774">
    <property type="component" value="Unassembled WGS sequence"/>
</dbReference>
<dbReference type="SUPFAM" id="SSF53271">
    <property type="entry name" value="PRTase-like"/>
    <property type="match status" value="1"/>
</dbReference>
<protein>
    <recommendedName>
        <fullName evidence="1">Phosphoribosyltransferase domain-containing protein</fullName>
    </recommendedName>
</protein>
<accession>A0A1G2HS41</accession>
<evidence type="ECO:0000313" key="2">
    <source>
        <dbReference type="EMBL" id="OGZ65352.1"/>
    </source>
</evidence>
<gene>
    <name evidence="2" type="ORF">A2822_02455</name>
</gene>
<feature type="domain" description="Phosphoribosyltransferase" evidence="1">
    <location>
        <begin position="49"/>
        <end position="167"/>
    </location>
</feature>
<dbReference type="Gene3D" id="3.40.50.2020">
    <property type="match status" value="1"/>
</dbReference>
<evidence type="ECO:0000313" key="3">
    <source>
        <dbReference type="Proteomes" id="UP000178774"/>
    </source>
</evidence>
<name>A0A1G2HS41_9BACT</name>
<dbReference type="InterPro" id="IPR029057">
    <property type="entry name" value="PRTase-like"/>
</dbReference>
<dbReference type="EMBL" id="MHOP01000023">
    <property type="protein sequence ID" value="OGZ65352.1"/>
    <property type="molecule type" value="Genomic_DNA"/>
</dbReference>
<evidence type="ECO:0000259" key="1">
    <source>
        <dbReference type="Pfam" id="PF00156"/>
    </source>
</evidence>
<organism evidence="2 3">
    <name type="scientific">Candidatus Staskawiczbacteria bacterium RIFCSPHIGHO2_01_FULL_41_41</name>
    <dbReference type="NCBI Taxonomy" id="1802203"/>
    <lineage>
        <taxon>Bacteria</taxon>
        <taxon>Candidatus Staskawicziibacteriota</taxon>
    </lineage>
</organism>
<comment type="caution">
    <text evidence="2">The sequence shown here is derived from an EMBL/GenBank/DDBJ whole genome shotgun (WGS) entry which is preliminary data.</text>
</comment>
<dbReference type="InterPro" id="IPR000836">
    <property type="entry name" value="PRTase_dom"/>
</dbReference>
<dbReference type="Pfam" id="PF00156">
    <property type="entry name" value="Pribosyltran"/>
    <property type="match status" value="1"/>
</dbReference>
<proteinExistence type="predicted"/>
<dbReference type="CDD" id="cd06223">
    <property type="entry name" value="PRTases_typeI"/>
    <property type="match status" value="1"/>
</dbReference>